<accession>A0A6A3G9M0</accession>
<sequence>MRFWWPDWQPRERSPSSDSECSDGAADNAAAQDAARGASSCAAPRPPPDPNARRLAAQDPPPARPPAAATQLSPVEVARPGRAGGMLPAQVVPGAELAAATARALAAAYGLHDPADDPSSDDDGLDGPADAGSGPQDPAHVAGRPAGRAAGCPLVERLEPMRLAIPRPATQPSSITTTQTATPPPLHPAPIP</sequence>
<feature type="region of interest" description="Disordered" evidence="1">
    <location>
        <begin position="1"/>
        <end position="86"/>
    </location>
</feature>
<proteinExistence type="predicted"/>
<name>A0A6A3G9M0_9STRA</name>
<gene>
    <name evidence="2" type="ORF">PR002_g31819</name>
</gene>
<evidence type="ECO:0000313" key="3">
    <source>
        <dbReference type="Proteomes" id="UP000435112"/>
    </source>
</evidence>
<organism evidence="2 3">
    <name type="scientific">Phytophthora rubi</name>
    <dbReference type="NCBI Taxonomy" id="129364"/>
    <lineage>
        <taxon>Eukaryota</taxon>
        <taxon>Sar</taxon>
        <taxon>Stramenopiles</taxon>
        <taxon>Oomycota</taxon>
        <taxon>Peronosporomycetes</taxon>
        <taxon>Peronosporales</taxon>
        <taxon>Peronosporaceae</taxon>
        <taxon>Phytophthora</taxon>
    </lineage>
</organism>
<dbReference type="EMBL" id="QXFU01009175">
    <property type="protein sequence ID" value="KAE8955294.1"/>
    <property type="molecule type" value="Genomic_DNA"/>
</dbReference>
<protein>
    <submittedName>
        <fullName evidence="2">Uncharacterized protein</fullName>
    </submittedName>
</protein>
<feature type="compositionally biased region" description="Low complexity" evidence="1">
    <location>
        <begin position="126"/>
        <end position="153"/>
    </location>
</feature>
<feature type="compositionally biased region" description="Low complexity" evidence="1">
    <location>
        <begin position="23"/>
        <end position="43"/>
    </location>
</feature>
<reference evidence="2 3" key="1">
    <citation type="submission" date="2018-09" db="EMBL/GenBank/DDBJ databases">
        <title>Genomic investigation of the strawberry pathogen Phytophthora fragariae indicates pathogenicity is determined by transcriptional variation in three key races.</title>
        <authorList>
            <person name="Adams T.M."/>
            <person name="Armitage A.D."/>
            <person name="Sobczyk M.K."/>
            <person name="Bates H.J."/>
            <person name="Dunwell J.M."/>
            <person name="Nellist C.F."/>
            <person name="Harrison R.J."/>
        </authorList>
    </citation>
    <scope>NUCLEOTIDE SEQUENCE [LARGE SCALE GENOMIC DNA]</scope>
    <source>
        <strain evidence="2 3">SCRP324</strain>
    </source>
</reference>
<comment type="caution">
    <text evidence="2">The sequence shown here is derived from an EMBL/GenBank/DDBJ whole genome shotgun (WGS) entry which is preliminary data.</text>
</comment>
<feature type="region of interest" description="Disordered" evidence="1">
    <location>
        <begin position="111"/>
        <end position="192"/>
    </location>
</feature>
<evidence type="ECO:0000256" key="1">
    <source>
        <dbReference type="SAM" id="MobiDB-lite"/>
    </source>
</evidence>
<feature type="compositionally biased region" description="Pro residues" evidence="1">
    <location>
        <begin position="182"/>
        <end position="192"/>
    </location>
</feature>
<feature type="compositionally biased region" description="Acidic residues" evidence="1">
    <location>
        <begin position="116"/>
        <end position="125"/>
    </location>
</feature>
<feature type="compositionally biased region" description="Low complexity" evidence="1">
    <location>
        <begin position="168"/>
        <end position="181"/>
    </location>
</feature>
<dbReference type="AlphaFoldDB" id="A0A6A3G9M0"/>
<dbReference type="Proteomes" id="UP000435112">
    <property type="component" value="Unassembled WGS sequence"/>
</dbReference>
<evidence type="ECO:0000313" key="2">
    <source>
        <dbReference type="EMBL" id="KAE8955294.1"/>
    </source>
</evidence>